<evidence type="ECO:0000313" key="4">
    <source>
        <dbReference type="EMBL" id="HDN84177.1"/>
    </source>
</evidence>
<name>A0A7V0QRM9_UNCAE</name>
<dbReference type="Gene3D" id="1.10.10.10">
    <property type="entry name" value="Winged helix-like DNA-binding domain superfamily/Winged helix DNA-binding domain"/>
    <property type="match status" value="1"/>
</dbReference>
<comment type="caution">
    <text evidence="4">The sequence shown here is derived from an EMBL/GenBank/DDBJ whole genome shotgun (WGS) entry which is preliminary data.</text>
</comment>
<dbReference type="PANTHER" id="PTHR43022:SF1">
    <property type="entry name" value="PROTEIN SMF"/>
    <property type="match status" value="1"/>
</dbReference>
<accession>A0A7V0QRM9</accession>
<dbReference type="SUPFAM" id="SSF102405">
    <property type="entry name" value="MCP/YpsA-like"/>
    <property type="match status" value="1"/>
</dbReference>
<dbReference type="InterPro" id="IPR057666">
    <property type="entry name" value="DrpA_SLOG"/>
</dbReference>
<dbReference type="SUPFAM" id="SSF47781">
    <property type="entry name" value="RuvA domain 2-like"/>
    <property type="match status" value="1"/>
</dbReference>
<dbReference type="EMBL" id="DRBC01000020">
    <property type="protein sequence ID" value="HDN84177.1"/>
    <property type="molecule type" value="Genomic_DNA"/>
</dbReference>
<organism evidence="4">
    <name type="scientific">Aerophobetes bacterium</name>
    <dbReference type="NCBI Taxonomy" id="2030807"/>
    <lineage>
        <taxon>Bacteria</taxon>
        <taxon>Candidatus Aerophobota</taxon>
    </lineage>
</organism>
<dbReference type="InterPro" id="IPR003488">
    <property type="entry name" value="DprA"/>
</dbReference>
<protein>
    <submittedName>
        <fullName evidence="4">DNA-protecting protein DprA</fullName>
    </submittedName>
</protein>
<dbReference type="PANTHER" id="PTHR43022">
    <property type="entry name" value="PROTEIN SMF"/>
    <property type="match status" value="1"/>
</dbReference>
<proteinExistence type="inferred from homology"/>
<dbReference type="AlphaFoldDB" id="A0A7V0QRM9"/>
<dbReference type="Pfam" id="PF17782">
    <property type="entry name" value="WHD_DprA"/>
    <property type="match status" value="1"/>
</dbReference>
<sequence length="370" mass="41465">MQFKKDDNKLQSKIETCILLSKLSFLRAKEINELLEKFGSMDNILSTPLEKLLQISKINRRNLELIKEKVPGLSLEDDYKLIKKLGIKLVSFDDPSYPFGLRNIYDPPFLLYVRGNLKEEDERSVAVVGTRRPTNYGRMAAKRLARELARERITVVSGMARGIDTAAHEGALEEGGRTIAVLGCGVDVVYPPENRSLMQQIIERGAVISEFPLGTKPLAYNFPQRNRIISGLSKGVLVVEAPLKSGAMITVNYALDQGREVFAVPGMITNPYSRGTNRLIKEGAKVVEDISDILEELGFPSLKEDKVPVNLQLSFEEKTILDKLRFDPVHIDEVAKETRFPVAKVADILMRLQIKGMVKELPGKLFIKEG</sequence>
<dbReference type="InterPro" id="IPR036388">
    <property type="entry name" value="WH-like_DNA-bd_sf"/>
</dbReference>
<feature type="domain" description="DprA winged helix" evidence="3">
    <location>
        <begin position="312"/>
        <end position="364"/>
    </location>
</feature>
<comment type="similarity">
    <text evidence="1">Belongs to the DprA/Smf family.</text>
</comment>
<dbReference type="Proteomes" id="UP000885660">
    <property type="component" value="Unassembled WGS sequence"/>
</dbReference>
<dbReference type="Gene3D" id="3.40.50.450">
    <property type="match status" value="1"/>
</dbReference>
<evidence type="ECO:0000259" key="2">
    <source>
        <dbReference type="Pfam" id="PF02481"/>
    </source>
</evidence>
<dbReference type="Pfam" id="PF02481">
    <property type="entry name" value="DNA_processg_A"/>
    <property type="match status" value="1"/>
</dbReference>
<dbReference type="InterPro" id="IPR041614">
    <property type="entry name" value="DprA_WH"/>
</dbReference>
<reference evidence="4" key="1">
    <citation type="journal article" date="2020" name="mSystems">
        <title>Genome- and Community-Level Interaction Insights into Carbon Utilization and Element Cycling Functions of Hydrothermarchaeota in Hydrothermal Sediment.</title>
        <authorList>
            <person name="Zhou Z."/>
            <person name="Liu Y."/>
            <person name="Xu W."/>
            <person name="Pan J."/>
            <person name="Luo Z.H."/>
            <person name="Li M."/>
        </authorList>
    </citation>
    <scope>NUCLEOTIDE SEQUENCE [LARGE SCALE GENOMIC DNA]</scope>
    <source>
        <strain evidence="4">HyVt-219</strain>
    </source>
</reference>
<evidence type="ECO:0000256" key="1">
    <source>
        <dbReference type="ARBA" id="ARBA00006525"/>
    </source>
</evidence>
<dbReference type="InterPro" id="IPR010994">
    <property type="entry name" value="RuvA_2-like"/>
</dbReference>
<gene>
    <name evidence="4" type="primary">dprA</name>
    <name evidence="4" type="ORF">ENG47_00280</name>
</gene>
<dbReference type="GO" id="GO:0009294">
    <property type="term" value="P:DNA-mediated transformation"/>
    <property type="evidence" value="ECO:0007669"/>
    <property type="project" value="InterPro"/>
</dbReference>
<dbReference type="NCBIfam" id="TIGR00732">
    <property type="entry name" value="dprA"/>
    <property type="match status" value="1"/>
</dbReference>
<evidence type="ECO:0000259" key="3">
    <source>
        <dbReference type="Pfam" id="PF17782"/>
    </source>
</evidence>
<feature type="domain" description="Smf/DprA SLOG" evidence="2">
    <location>
        <begin position="89"/>
        <end position="297"/>
    </location>
</feature>